<keyword evidence="9" id="KW-1185">Reference proteome</keyword>
<dbReference type="InterPro" id="IPR000998">
    <property type="entry name" value="MAM_dom"/>
</dbReference>
<evidence type="ECO:0000256" key="4">
    <source>
        <dbReference type="ARBA" id="ARBA00022825"/>
    </source>
</evidence>
<keyword evidence="2" id="KW-0732">Signal</keyword>
<dbReference type="Proteomes" id="UP000286715">
    <property type="component" value="Unassembled WGS sequence"/>
</dbReference>
<dbReference type="Pfam" id="PF18911">
    <property type="entry name" value="PKD_4"/>
    <property type="match status" value="2"/>
</dbReference>
<dbReference type="SMART" id="SM00137">
    <property type="entry name" value="MAM"/>
    <property type="match status" value="1"/>
</dbReference>
<dbReference type="InterPro" id="IPR013320">
    <property type="entry name" value="ConA-like_dom_sf"/>
</dbReference>
<comment type="caution">
    <text evidence="8">The sequence shown here is derived from an EMBL/GenBank/DDBJ whole genome shotgun (WGS) entry which is preliminary data.</text>
</comment>
<dbReference type="SUPFAM" id="SSF49899">
    <property type="entry name" value="Concanavalin A-like lectins/glucanases"/>
    <property type="match status" value="1"/>
</dbReference>
<dbReference type="PROSITE" id="PS51892">
    <property type="entry name" value="SUBTILASE"/>
    <property type="match status" value="1"/>
</dbReference>
<dbReference type="EMBL" id="BHZE01000010">
    <property type="protein sequence ID" value="GCD77729.1"/>
    <property type="molecule type" value="Genomic_DNA"/>
</dbReference>
<keyword evidence="1 5" id="KW-0645">Protease</keyword>
<dbReference type="PROSITE" id="PS00138">
    <property type="entry name" value="SUBTILASE_SER"/>
    <property type="match status" value="1"/>
</dbReference>
<dbReference type="Gene3D" id="2.60.40.10">
    <property type="entry name" value="Immunoglobulins"/>
    <property type="match status" value="4"/>
</dbReference>
<dbReference type="SUPFAM" id="SSF49299">
    <property type="entry name" value="PKD domain"/>
    <property type="match status" value="3"/>
</dbReference>
<dbReference type="SMART" id="SM00089">
    <property type="entry name" value="PKD"/>
    <property type="match status" value="3"/>
</dbReference>
<dbReference type="InterPro" id="IPR036852">
    <property type="entry name" value="Peptidase_S8/S53_dom_sf"/>
</dbReference>
<dbReference type="PROSITE" id="PS50093">
    <property type="entry name" value="PKD"/>
    <property type="match status" value="3"/>
</dbReference>
<gene>
    <name evidence="8" type="ORF">JCM31826_12110</name>
</gene>
<accession>A0A401XL30</accession>
<dbReference type="InterPro" id="IPR023828">
    <property type="entry name" value="Peptidase_S8_Ser-AS"/>
</dbReference>
<dbReference type="InterPro" id="IPR035986">
    <property type="entry name" value="PKD_dom_sf"/>
</dbReference>
<name>A0A401XL30_9FLAO</name>
<comment type="similarity">
    <text evidence="5">Belongs to the peptidase S8 family.</text>
</comment>
<dbReference type="Pfam" id="PF18962">
    <property type="entry name" value="Por_Secre_tail"/>
    <property type="match status" value="1"/>
</dbReference>
<dbReference type="Pfam" id="PF00801">
    <property type="entry name" value="PKD"/>
    <property type="match status" value="1"/>
</dbReference>
<dbReference type="CDD" id="cd00146">
    <property type="entry name" value="PKD"/>
    <property type="match status" value="3"/>
</dbReference>
<dbReference type="InterPro" id="IPR026444">
    <property type="entry name" value="Secre_tail"/>
</dbReference>
<proteinExistence type="inferred from homology"/>
<keyword evidence="3 5" id="KW-0378">Hydrolase</keyword>
<dbReference type="GO" id="GO:0004252">
    <property type="term" value="F:serine-type endopeptidase activity"/>
    <property type="evidence" value="ECO:0007669"/>
    <property type="project" value="UniProtKB-UniRule"/>
</dbReference>
<evidence type="ECO:0000313" key="9">
    <source>
        <dbReference type="Proteomes" id="UP000286715"/>
    </source>
</evidence>
<dbReference type="PRINTS" id="PR00723">
    <property type="entry name" value="SUBTILISIN"/>
</dbReference>
<evidence type="ECO:0000256" key="3">
    <source>
        <dbReference type="ARBA" id="ARBA00022801"/>
    </source>
</evidence>
<protein>
    <recommendedName>
        <fullName evidence="10">PKD domain-containing protein</fullName>
    </recommendedName>
</protein>
<dbReference type="SUPFAM" id="SSF49265">
    <property type="entry name" value="Fibronectin type III"/>
    <property type="match status" value="1"/>
</dbReference>
<dbReference type="Gene3D" id="2.60.120.200">
    <property type="match status" value="1"/>
</dbReference>
<feature type="active site" description="Charge relay system" evidence="5">
    <location>
        <position position="420"/>
    </location>
</feature>
<feature type="domain" description="PKD" evidence="7">
    <location>
        <begin position="1381"/>
        <end position="1445"/>
    </location>
</feature>
<dbReference type="InterPro" id="IPR034058">
    <property type="entry name" value="TagA/B/C/D_pept_dom"/>
</dbReference>
<dbReference type="Pfam" id="PF00629">
    <property type="entry name" value="MAM"/>
    <property type="match status" value="1"/>
</dbReference>
<dbReference type="InterPro" id="IPR022409">
    <property type="entry name" value="PKD/Chitinase_dom"/>
</dbReference>
<feature type="active site" description="Charge relay system" evidence="5">
    <location>
        <position position="228"/>
    </location>
</feature>
<dbReference type="Pfam" id="PF00082">
    <property type="entry name" value="Peptidase_S8"/>
    <property type="match status" value="1"/>
</dbReference>
<dbReference type="InterPro" id="IPR036116">
    <property type="entry name" value="FN3_sf"/>
</dbReference>
<evidence type="ECO:0008006" key="10">
    <source>
        <dbReference type="Google" id="ProtNLM"/>
    </source>
</evidence>
<dbReference type="GO" id="GO:0004553">
    <property type="term" value="F:hydrolase activity, hydrolyzing O-glycosyl compounds"/>
    <property type="evidence" value="ECO:0007669"/>
    <property type="project" value="UniProtKB-ARBA"/>
</dbReference>
<feature type="domain" description="MAM" evidence="6">
    <location>
        <begin position="920"/>
        <end position="1111"/>
    </location>
</feature>
<dbReference type="InterPro" id="IPR000209">
    <property type="entry name" value="Peptidase_S8/S53_dom"/>
</dbReference>
<dbReference type="InterPro" id="IPR000601">
    <property type="entry name" value="PKD_dom"/>
</dbReference>
<reference evidence="8 9" key="1">
    <citation type="submission" date="2018-11" db="EMBL/GenBank/DDBJ databases">
        <title>Schleiferia aggregans sp. nov., a moderately thermophilic heterotrophic bacterium isolated from microbial mats at a terrestrial hot spring.</title>
        <authorList>
            <person name="Iino T."/>
            <person name="Ohkuma M."/>
            <person name="Haruta S."/>
        </authorList>
    </citation>
    <scope>NUCLEOTIDE SEQUENCE [LARGE SCALE GENOMIC DNA]</scope>
    <source>
        <strain evidence="8 9">LA</strain>
    </source>
</reference>
<dbReference type="PANTHER" id="PTHR23282">
    <property type="entry name" value="APICAL ENDOSOMAL GLYCOPROTEIN PRECURSOR"/>
    <property type="match status" value="1"/>
</dbReference>
<feature type="domain" description="PKD" evidence="7">
    <location>
        <begin position="1114"/>
        <end position="1187"/>
    </location>
</feature>
<dbReference type="InterPro" id="IPR051560">
    <property type="entry name" value="MAM_domain-containing"/>
</dbReference>
<evidence type="ECO:0000259" key="6">
    <source>
        <dbReference type="PROSITE" id="PS50060"/>
    </source>
</evidence>
<dbReference type="NCBIfam" id="TIGR04183">
    <property type="entry name" value="Por_Secre_tail"/>
    <property type="match status" value="1"/>
</dbReference>
<dbReference type="GO" id="GO:0006508">
    <property type="term" value="P:proteolysis"/>
    <property type="evidence" value="ECO:0007669"/>
    <property type="project" value="UniProtKB-KW"/>
</dbReference>
<dbReference type="CDD" id="cd06263">
    <property type="entry name" value="MAM"/>
    <property type="match status" value="1"/>
</dbReference>
<evidence type="ECO:0000256" key="5">
    <source>
        <dbReference type="PROSITE-ProRule" id="PRU01240"/>
    </source>
</evidence>
<evidence type="ECO:0000259" key="7">
    <source>
        <dbReference type="PROSITE" id="PS50093"/>
    </source>
</evidence>
<feature type="domain" description="PKD" evidence="7">
    <location>
        <begin position="1461"/>
        <end position="1521"/>
    </location>
</feature>
<dbReference type="InterPro" id="IPR015500">
    <property type="entry name" value="Peptidase_S8_subtilisin-rel"/>
</dbReference>
<evidence type="ECO:0000256" key="2">
    <source>
        <dbReference type="ARBA" id="ARBA00022729"/>
    </source>
</evidence>
<keyword evidence="4 5" id="KW-0720">Serine protease</keyword>
<dbReference type="Gene3D" id="3.40.50.200">
    <property type="entry name" value="Peptidase S8/S53 domain"/>
    <property type="match status" value="1"/>
</dbReference>
<dbReference type="InterPro" id="IPR013783">
    <property type="entry name" value="Ig-like_fold"/>
</dbReference>
<dbReference type="PROSITE" id="PS50060">
    <property type="entry name" value="MAM_2"/>
    <property type="match status" value="1"/>
</dbReference>
<dbReference type="GO" id="GO:0005975">
    <property type="term" value="P:carbohydrate metabolic process"/>
    <property type="evidence" value="ECO:0007669"/>
    <property type="project" value="UniProtKB-ARBA"/>
</dbReference>
<sequence>MGFDGVSQKATIQLTHGNFAFDYNKDKPSIWKEKMGEAVNGKFYRLILFQNIPGVHYLNALEKMGVHMLEYVPRNGYLASISSGTNLQKVFEYGAVCIMPVPYELKVSKEIYFNELPSYTLVDDKHLRAVLVPFRNLSIDEFLPAAQGLIKRTLFISKQDNLAEVVVEKSDISKLTQLAGLMFVQQAEPPGEPENKFARENHRVQNVNHGRLAPVGFTGEGVVVGIGDDGAIGPHADYKGRLQQPFATASTGNHGDHVAGTVFGAGNVNPQGMGMAPGAEVFYRTYPGNLQNIVSDYNQNNVRITNSSYSDGCNTGYTNNARNMDIQTRQLPSLLHVFSAGNNGTQNCNFITGWGNITGGHKQAKNVIAVGNINALDSINSSSSRGPARDGRVKPEVVANGTSVFSTIDPHTYASFTGTSMASPGTAGTLATIYHAYKTFYNQEPKSALIKAHLMNTAEDLGNRGPDFRYGFGRINARRAIQAIENNQNFSDTIVQNQTRTFTIELPANVAQLKVMLYYHDREALANAQKTLVNDLDMTVSFGNTTYLPLILNPAPNVTALNSAAVPGIDSVNNVEQIVIDTPAQGLYTITITGKSVPFPAQEFFVVYDIITNNPILSYPNGPEISWEPGSQQIIRWEAPAGTQPFQLHISADSGATWVAINTNIPASTRRFQWTVPANLAGRYWIRLTRGTQQVISAHPVHILGAPQNITVNKACPDTVTLTWNAVPNALGYYITRLGQKYMEIYDTVVGQNTTIAHLTGLNFNDEEWLSVMAYGPNGAMGNRGVAVRKAPGLFNCTVQRDLALEDVFDLPNGHIPSCSAVDSIRPILRIKNVSTDVVNSAVVSVYSNGNLIISDTITTGLPTSGNFIDYTFTKQFLMPNQPVVTFKVVVKGSGDQNAINDTLTYTSGVYNATSLAIPFESNFDSDTLCSDSADCGMTVCTIASWANLANSSQDDIDWRVHTGPTATAGTGPTGDYNLSGQGRYIYLEATGCANQTAILSSNCFTVTGLTLPELSFWYHMSGPAMGQLQVQVLDSNRWTTVWQRSGNQGNAWLNARISLIPYIGKKIAVRFLGTTGGNTSDLALDLIEVRQNTLPPIPDFAPSAFVTCPQAPVTLNDLSTGTPTQWQWTITPNTFTLLSGTTLNSQNPVVSFSQIGTYTIKLVATNSNGSDSITKVNVINVTAGQNLPFSQNFQPQIFPPANWEVVNPDNGITWNRQSPTPHTTGNASARMNFFNYSVVGEVDFLNLPLISLLNTTQPALLFDVAYAQYPGFSDSLAVEAVGGCVSSAFVEVYKRGGTQLATANPSTNQFTPTQAQWRTDTVLLTPFANGPVRLRFKAINGYGNNLYITNVRIVDLAQAPPVAAFTVQAPQGGVICIGDTVTFIDNSQNNPVSYNWNFGNGANPAFANTPGPHKVVYLNGGQKTVTLSVLNANGTSSATQTLNIFENPTFSPSIVVSLDTLTFSANVVGTYDSLRWNFGDGNTSTLPNGIHKYQTGGTYTVTLIVYHACGTLQNTSQVTVSGFSVGEAPLAGFSLYPNPNKGDFTLQLHPSLVAKRMKIIDIAGRVVYEQSLDDTQTKINVSLKHLPSGMYTVSVEDQKGGVKRHQLIIGK</sequence>
<organism evidence="8 9">
    <name type="scientific">Thermaurantimonas aggregans</name>
    <dbReference type="NCBI Taxonomy" id="2173829"/>
    <lineage>
        <taxon>Bacteria</taxon>
        <taxon>Pseudomonadati</taxon>
        <taxon>Bacteroidota</taxon>
        <taxon>Flavobacteriia</taxon>
        <taxon>Flavobacteriales</taxon>
        <taxon>Schleiferiaceae</taxon>
        <taxon>Thermaurantimonas</taxon>
    </lineage>
</organism>
<evidence type="ECO:0000256" key="1">
    <source>
        <dbReference type="ARBA" id="ARBA00022670"/>
    </source>
</evidence>
<feature type="active site" description="Charge relay system" evidence="5">
    <location>
        <position position="254"/>
    </location>
</feature>
<dbReference type="SUPFAM" id="SSF52743">
    <property type="entry name" value="Subtilisin-like"/>
    <property type="match status" value="1"/>
</dbReference>
<evidence type="ECO:0000313" key="8">
    <source>
        <dbReference type="EMBL" id="GCD77729.1"/>
    </source>
</evidence>
<dbReference type="Gene3D" id="2.60.120.380">
    <property type="match status" value="1"/>
</dbReference>
<dbReference type="GO" id="GO:0016020">
    <property type="term" value="C:membrane"/>
    <property type="evidence" value="ECO:0007669"/>
    <property type="project" value="InterPro"/>
</dbReference>
<dbReference type="CDD" id="cd04842">
    <property type="entry name" value="Peptidases_S8_Kp43_protease"/>
    <property type="match status" value="1"/>
</dbReference>
<dbReference type="PANTHER" id="PTHR23282:SF142">
    <property type="entry name" value="MAM DOMAIN-CONTAINING PROTEIN"/>
    <property type="match status" value="1"/>
</dbReference>